<evidence type="ECO:0000313" key="4">
    <source>
        <dbReference type="EMBL" id="NKY33176.1"/>
    </source>
</evidence>
<dbReference type="InterPro" id="IPR051122">
    <property type="entry name" value="SDR_DHRS6-like"/>
</dbReference>
<protein>
    <submittedName>
        <fullName evidence="4">SDR family oxidoreductase</fullName>
    </submittedName>
</protein>
<dbReference type="PANTHER" id="PTHR43477">
    <property type="entry name" value="DIHYDROANTICAPSIN 7-DEHYDROGENASE"/>
    <property type="match status" value="1"/>
</dbReference>
<name>A0A846XEM9_9NOCA</name>
<evidence type="ECO:0000256" key="1">
    <source>
        <dbReference type="ARBA" id="ARBA00006484"/>
    </source>
</evidence>
<evidence type="ECO:0000256" key="3">
    <source>
        <dbReference type="RuleBase" id="RU000363"/>
    </source>
</evidence>
<dbReference type="EMBL" id="JAAXOO010000002">
    <property type="protein sequence ID" value="NKY33176.1"/>
    <property type="molecule type" value="Genomic_DNA"/>
</dbReference>
<keyword evidence="2" id="KW-0560">Oxidoreductase</keyword>
<dbReference type="InterPro" id="IPR036291">
    <property type="entry name" value="NAD(P)-bd_dom_sf"/>
</dbReference>
<dbReference type="AlphaFoldDB" id="A0A846XEM9"/>
<dbReference type="Proteomes" id="UP000565715">
    <property type="component" value="Unassembled WGS sequence"/>
</dbReference>
<comment type="similarity">
    <text evidence="1 3">Belongs to the short-chain dehydrogenases/reductases (SDR) family.</text>
</comment>
<organism evidence="4 5">
    <name type="scientific">Nocardia speluncae</name>
    <dbReference type="NCBI Taxonomy" id="419477"/>
    <lineage>
        <taxon>Bacteria</taxon>
        <taxon>Bacillati</taxon>
        <taxon>Actinomycetota</taxon>
        <taxon>Actinomycetes</taxon>
        <taxon>Mycobacteriales</taxon>
        <taxon>Nocardiaceae</taxon>
        <taxon>Nocardia</taxon>
    </lineage>
</organism>
<gene>
    <name evidence="4" type="ORF">HGA13_08860</name>
</gene>
<proteinExistence type="inferred from homology"/>
<sequence>MNRFEGKNVLITGASAGIGQATAARFITEGATVFGLGRNIANLEETGNLVTDPARFGSHHVDMLEDTSIVDAVRAAAVYLDGRIDIICNIAGVTLRTPIDDFDPDVAREINQVNFLGPLRLINQALPYVPDNSSIINICSSSGTQAVPTMAAYAGSKAALVSASFTMAVELAPRRIRVVPISPSGVQTRMMWEIWDQVKDYQGDWYSRLIHLWGQEESGNAADMAGFIAFAASEEAKYWNASEIRVDGGARASF</sequence>
<accession>A0A846XEM9</accession>
<dbReference type="RefSeq" id="WP_068040328.1">
    <property type="nucleotide sequence ID" value="NZ_JAAXOO010000002.1"/>
</dbReference>
<dbReference type="GO" id="GO:0016491">
    <property type="term" value="F:oxidoreductase activity"/>
    <property type="evidence" value="ECO:0007669"/>
    <property type="project" value="UniProtKB-KW"/>
</dbReference>
<dbReference type="CDD" id="cd05233">
    <property type="entry name" value="SDR_c"/>
    <property type="match status" value="1"/>
</dbReference>
<dbReference type="PRINTS" id="PR00080">
    <property type="entry name" value="SDRFAMILY"/>
</dbReference>
<dbReference type="PANTHER" id="PTHR43477:SF1">
    <property type="entry name" value="DIHYDROANTICAPSIN 7-DEHYDROGENASE"/>
    <property type="match status" value="1"/>
</dbReference>
<evidence type="ECO:0000256" key="2">
    <source>
        <dbReference type="ARBA" id="ARBA00023002"/>
    </source>
</evidence>
<dbReference type="SUPFAM" id="SSF51735">
    <property type="entry name" value="NAD(P)-binding Rossmann-fold domains"/>
    <property type="match status" value="1"/>
</dbReference>
<dbReference type="InterPro" id="IPR002347">
    <property type="entry name" value="SDR_fam"/>
</dbReference>
<dbReference type="Pfam" id="PF00106">
    <property type="entry name" value="adh_short"/>
    <property type="match status" value="1"/>
</dbReference>
<dbReference type="Gene3D" id="3.40.50.720">
    <property type="entry name" value="NAD(P)-binding Rossmann-like Domain"/>
    <property type="match status" value="1"/>
</dbReference>
<evidence type="ECO:0000313" key="5">
    <source>
        <dbReference type="Proteomes" id="UP000565715"/>
    </source>
</evidence>
<reference evidence="4 5" key="1">
    <citation type="submission" date="2020-04" db="EMBL/GenBank/DDBJ databases">
        <title>MicrobeNet Type strains.</title>
        <authorList>
            <person name="Nicholson A.C."/>
        </authorList>
    </citation>
    <scope>NUCLEOTIDE SEQUENCE [LARGE SCALE GENOMIC DNA]</scope>
    <source>
        <strain evidence="4 5">DSM 45078</strain>
    </source>
</reference>
<dbReference type="PRINTS" id="PR00081">
    <property type="entry name" value="GDHRDH"/>
</dbReference>
<comment type="caution">
    <text evidence="4">The sequence shown here is derived from an EMBL/GenBank/DDBJ whole genome shotgun (WGS) entry which is preliminary data.</text>
</comment>
<keyword evidence="5" id="KW-1185">Reference proteome</keyword>